<dbReference type="Gene3D" id="3.30.1370.10">
    <property type="entry name" value="K Homology domain, type 1"/>
    <property type="match status" value="1"/>
</dbReference>
<dbReference type="InterPro" id="IPR036612">
    <property type="entry name" value="KH_dom_type_1_sf"/>
</dbReference>
<evidence type="ECO:0000313" key="4">
    <source>
        <dbReference type="RefSeq" id="XP_033179129.1"/>
    </source>
</evidence>
<dbReference type="PANTHER" id="PTHR13360:SF1">
    <property type="entry name" value="ACTIVATING SIGNAL COINTEGRATOR 1 COMPLEX SUBUNIT 1"/>
    <property type="match status" value="1"/>
</dbReference>
<dbReference type="InterPro" id="IPR019510">
    <property type="entry name" value="AKAP7-like_phosphoesterase"/>
</dbReference>
<organism evidence="3 4">
    <name type="scientific">Bombus impatiens</name>
    <name type="common">Bumblebee</name>
    <dbReference type="NCBI Taxonomy" id="132113"/>
    <lineage>
        <taxon>Eukaryota</taxon>
        <taxon>Metazoa</taxon>
        <taxon>Ecdysozoa</taxon>
        <taxon>Arthropoda</taxon>
        <taxon>Hexapoda</taxon>
        <taxon>Insecta</taxon>
        <taxon>Pterygota</taxon>
        <taxon>Neoptera</taxon>
        <taxon>Endopterygota</taxon>
        <taxon>Hymenoptera</taxon>
        <taxon>Apocrita</taxon>
        <taxon>Aculeata</taxon>
        <taxon>Apoidea</taxon>
        <taxon>Anthophila</taxon>
        <taxon>Apidae</taxon>
        <taxon>Bombus</taxon>
        <taxon>Pyrobombus</taxon>
    </lineage>
</organism>
<dbReference type="InterPro" id="IPR004088">
    <property type="entry name" value="KH_dom_type_1"/>
</dbReference>
<evidence type="ECO:0000259" key="2">
    <source>
        <dbReference type="SMART" id="SM00322"/>
    </source>
</evidence>
<accession>A0A6P8LXB7</accession>
<dbReference type="RefSeq" id="XP_033179129.1">
    <property type="nucleotide sequence ID" value="XM_033323238.1"/>
</dbReference>
<dbReference type="InterPro" id="IPR047538">
    <property type="entry name" value="KH-I_ASCC1"/>
</dbReference>
<dbReference type="PIRSF" id="PIRSF027019">
    <property type="entry name" value="Euk_LigT"/>
    <property type="match status" value="1"/>
</dbReference>
<keyword evidence="1" id="KW-0694">RNA-binding</keyword>
<feature type="domain" description="K Homology" evidence="2">
    <location>
        <begin position="63"/>
        <end position="131"/>
    </location>
</feature>
<keyword evidence="3" id="KW-1185">Reference proteome</keyword>
<dbReference type="InterPro" id="IPR004087">
    <property type="entry name" value="KH_dom"/>
</dbReference>
<evidence type="ECO:0000313" key="3">
    <source>
        <dbReference type="Proteomes" id="UP000515180"/>
    </source>
</evidence>
<dbReference type="SMART" id="SM00322">
    <property type="entry name" value="KH"/>
    <property type="match status" value="1"/>
</dbReference>
<dbReference type="InterPro" id="IPR009210">
    <property type="entry name" value="ASCC1"/>
</dbReference>
<dbReference type="GO" id="GO:0006355">
    <property type="term" value="P:regulation of DNA-templated transcription"/>
    <property type="evidence" value="ECO:0007669"/>
    <property type="project" value="TreeGrafter"/>
</dbReference>
<dbReference type="GeneID" id="100746788"/>
<dbReference type="PANTHER" id="PTHR13360">
    <property type="entry name" value="ACTIVATING SIGNAL COINTEGRATOR 1 COMPLEX SUBUNIT 1"/>
    <property type="match status" value="1"/>
</dbReference>
<dbReference type="GO" id="GO:0006307">
    <property type="term" value="P:DNA alkylation repair"/>
    <property type="evidence" value="ECO:0007669"/>
    <property type="project" value="InterPro"/>
</dbReference>
<reference evidence="4" key="1">
    <citation type="submission" date="2025-08" db="UniProtKB">
        <authorList>
            <consortium name="RefSeq"/>
        </authorList>
    </citation>
    <scope>IDENTIFICATION</scope>
</reference>
<protein>
    <submittedName>
        <fullName evidence="4">Activating signal cointegrator 1 complex subunit 1 isoform X1</fullName>
    </submittedName>
</protein>
<dbReference type="GO" id="GO:0005634">
    <property type="term" value="C:nucleus"/>
    <property type="evidence" value="ECO:0007669"/>
    <property type="project" value="TreeGrafter"/>
</dbReference>
<dbReference type="Gene3D" id="3.90.1140.10">
    <property type="entry name" value="Cyclic phosphodiesterase"/>
    <property type="match status" value="1"/>
</dbReference>
<dbReference type="AlphaFoldDB" id="A0A6P8LXB7"/>
<dbReference type="SUPFAM" id="SSF55144">
    <property type="entry name" value="LigT-like"/>
    <property type="match status" value="1"/>
</dbReference>
<dbReference type="Pfam" id="PF10469">
    <property type="entry name" value="AKAP7_NLS"/>
    <property type="match status" value="1"/>
</dbReference>
<dbReference type="SUPFAM" id="SSF54791">
    <property type="entry name" value="Eukaryotic type KH-domain (KH-domain type I)"/>
    <property type="match status" value="1"/>
</dbReference>
<dbReference type="CDD" id="cd22419">
    <property type="entry name" value="KH-I_ASCC1"/>
    <property type="match status" value="1"/>
</dbReference>
<evidence type="ECO:0000256" key="1">
    <source>
        <dbReference type="PROSITE-ProRule" id="PRU00117"/>
    </source>
</evidence>
<dbReference type="GO" id="GO:0003723">
    <property type="term" value="F:RNA binding"/>
    <property type="evidence" value="ECO:0007669"/>
    <property type="project" value="UniProtKB-UniRule"/>
</dbReference>
<dbReference type="PROSITE" id="PS50084">
    <property type="entry name" value="KH_TYPE_1"/>
    <property type="match status" value="1"/>
</dbReference>
<proteinExistence type="predicted"/>
<dbReference type="Pfam" id="PF00013">
    <property type="entry name" value="KH_1"/>
    <property type="match status" value="1"/>
</dbReference>
<dbReference type="InterPro" id="IPR009097">
    <property type="entry name" value="Cyclic_Pdiesterase"/>
</dbReference>
<sequence>MDILKPELIWVDGRCYRVLENIERTDARDVPPYFEDNNYHLDDKDCEDEYYDTDIEIVPYGSTKFKHTFRVPKAFFSYIIGAKHAVRKRLESETGTLIQIPKLGQDGDIVIIGSDRKGIVTARRRINLLMEATRKKLEFTHFLSIPLNEGHIIMKFNMFKNEVLTNSGKKSRGVDETIFQTPSKLHLTIGLMTLLDETERNKAIEALYYCNEHIVRPTIEKYGQIPIHLQGIDIMQDDPSEAKIIYAKLVNKTEVLQKIVDEIVDYYVKIGLIIKSKRQSNKLHLTLMNTKFQINEEERNSKNFITFDAREILKAHENTTFGETILKQIHISQRHTIGSNGYYLATAKINLLEAFILLKGNFIR</sequence>
<dbReference type="Proteomes" id="UP000515180">
    <property type="component" value="Unplaced"/>
</dbReference>
<gene>
    <name evidence="4" type="primary">LOC100746788</name>
</gene>
<dbReference type="OrthoDB" id="277832at2759"/>
<name>A0A6P8LXB7_BOMIM</name>